<sequence>MEVQCSDQYGSTQHFVYFRSVNITQSIFVLIRKQF</sequence>
<name>A0A182S0M6_ANOFN</name>
<reference evidence="1" key="1">
    <citation type="submission" date="2020-05" db="UniProtKB">
        <authorList>
            <consortium name="EnsemblMetazoa"/>
        </authorList>
    </citation>
    <scope>IDENTIFICATION</scope>
    <source>
        <strain evidence="1">FUMOZ</strain>
    </source>
</reference>
<evidence type="ECO:0000313" key="1">
    <source>
        <dbReference type="EnsemblMetazoa" id="AFUN014058-PA"/>
    </source>
</evidence>
<organism evidence="1">
    <name type="scientific">Anopheles funestus</name>
    <name type="common">African malaria mosquito</name>
    <dbReference type="NCBI Taxonomy" id="62324"/>
    <lineage>
        <taxon>Eukaryota</taxon>
        <taxon>Metazoa</taxon>
        <taxon>Ecdysozoa</taxon>
        <taxon>Arthropoda</taxon>
        <taxon>Hexapoda</taxon>
        <taxon>Insecta</taxon>
        <taxon>Pterygota</taxon>
        <taxon>Neoptera</taxon>
        <taxon>Endopterygota</taxon>
        <taxon>Diptera</taxon>
        <taxon>Nematocera</taxon>
        <taxon>Culicoidea</taxon>
        <taxon>Culicidae</taxon>
        <taxon>Anophelinae</taxon>
        <taxon>Anopheles</taxon>
    </lineage>
</organism>
<accession>A0A182S0M6</accession>
<dbReference type="VEuPathDB" id="VectorBase:AFUN014058"/>
<proteinExistence type="predicted"/>
<dbReference type="EnsemblMetazoa" id="AFUN014058-RA">
    <property type="protein sequence ID" value="AFUN014058-PA"/>
    <property type="gene ID" value="AFUN014058"/>
</dbReference>
<protein>
    <submittedName>
        <fullName evidence="1">Uncharacterized protein</fullName>
    </submittedName>
</protein>
<dbReference type="AlphaFoldDB" id="A0A182S0M6"/>